<dbReference type="Proteomes" id="UP000286045">
    <property type="component" value="Unassembled WGS sequence"/>
</dbReference>
<reference evidence="3 4" key="1">
    <citation type="submission" date="2018-12" db="EMBL/GenBank/DDBJ databases">
        <title>Draft genome sequence of Xylaria grammica IHI A82.</title>
        <authorList>
            <person name="Buettner E."/>
            <person name="Kellner H."/>
        </authorList>
    </citation>
    <scope>NUCLEOTIDE SEQUENCE [LARGE SCALE GENOMIC DNA]</scope>
    <source>
        <strain evidence="3 4">IHI A82</strain>
    </source>
</reference>
<keyword evidence="2" id="KW-0812">Transmembrane</keyword>
<sequence>MDFRSLLSSIRAPKRASSRRGETWAWEIVALFLSCASLVALVSLLARADGKPISEWTFFVSFNGLVSTLAAISRTSLGFALSSCIGQAKWNWFRSRKGSLIGFDRLDDASRGPWGALWLAVWLRARHWMVIGSVVTILLLAFEPFLQTVVSLRGRTFESAGNSKVVIARSGFLNYSTCRTSRDNPVLGTLYQFDCSLDPGLQSAYFNGLSNSSSSLTPFAVCDTGNCTWPPFLSMDVCSSCGDITDKLERVEENDDPWTHGGSIRYKLGSLFLSNFANDIGTMSNANWAIRDVIDWNRGPLLKQHPNTLLYAFQIIQAAKTFEKGVTTWKETEVTASECALFFCVNLYYAKIKNGLLKEQLIMSWSNRTDASYMPTTNTTQEKKSPFDISYTHYLDYNIGLDYLRRDAEIFIPKNSRIKYSISLDTKFKLPQKTIYTIGQVFNYDFATDYYFGSMAYNGYNDPTTTLGYLYHSRNISATVGNMAKAMSVYMRRAYGSTQAGVSQEWVICYEVQWAYMAAPIFTILLGISFCVACMLQTRRLGLELWKTDLIATLAHSTDKEIRDDLRNANVAGFLTIARSFANRASRLPLLAPPAAFFPSSCPRALLFGTTGPSGRRGRSSSEAPLEINHHDGPRLAVPQHIRRAHVLMHHAFAMDRGQGPRQARFERGFLA</sequence>
<comment type="caution">
    <text evidence="3">The sequence shown here is derived from an EMBL/GenBank/DDBJ whole genome shotgun (WGS) entry which is preliminary data.</text>
</comment>
<evidence type="ECO:0000313" key="3">
    <source>
        <dbReference type="EMBL" id="RWA03142.1"/>
    </source>
</evidence>
<accession>A0A439CLW3</accession>
<feature type="transmembrane region" description="Helical" evidence="2">
    <location>
        <begin position="514"/>
        <end position="536"/>
    </location>
</feature>
<dbReference type="AlphaFoldDB" id="A0A439CLW3"/>
<dbReference type="EMBL" id="RYZI01000921">
    <property type="protein sequence ID" value="RWA03142.1"/>
    <property type="molecule type" value="Genomic_DNA"/>
</dbReference>
<evidence type="ECO:0000313" key="4">
    <source>
        <dbReference type="Proteomes" id="UP000286045"/>
    </source>
</evidence>
<name>A0A439CLW3_9PEZI</name>
<keyword evidence="2" id="KW-1133">Transmembrane helix</keyword>
<organism evidence="3 4">
    <name type="scientific">Xylaria grammica</name>
    <dbReference type="NCBI Taxonomy" id="363999"/>
    <lineage>
        <taxon>Eukaryota</taxon>
        <taxon>Fungi</taxon>
        <taxon>Dikarya</taxon>
        <taxon>Ascomycota</taxon>
        <taxon>Pezizomycotina</taxon>
        <taxon>Sordariomycetes</taxon>
        <taxon>Xylariomycetidae</taxon>
        <taxon>Xylariales</taxon>
        <taxon>Xylariaceae</taxon>
        <taxon>Xylaria</taxon>
    </lineage>
</organism>
<evidence type="ECO:0000256" key="1">
    <source>
        <dbReference type="SAM" id="MobiDB-lite"/>
    </source>
</evidence>
<keyword evidence="2" id="KW-0472">Membrane</keyword>
<feature type="transmembrane region" description="Helical" evidence="2">
    <location>
        <begin position="24"/>
        <end position="46"/>
    </location>
</feature>
<evidence type="ECO:0000256" key="2">
    <source>
        <dbReference type="SAM" id="Phobius"/>
    </source>
</evidence>
<feature type="transmembrane region" description="Helical" evidence="2">
    <location>
        <begin position="58"/>
        <end position="86"/>
    </location>
</feature>
<dbReference type="PANTHER" id="PTHR35394">
    <property type="entry name" value="DUF3176 DOMAIN-CONTAINING PROTEIN"/>
    <property type="match status" value="1"/>
</dbReference>
<protein>
    <submittedName>
        <fullName evidence="3">Uncharacterized protein</fullName>
    </submittedName>
</protein>
<feature type="region of interest" description="Disordered" evidence="1">
    <location>
        <begin position="611"/>
        <end position="633"/>
    </location>
</feature>
<dbReference type="PANTHER" id="PTHR35394:SF5">
    <property type="entry name" value="DUF3176 DOMAIN-CONTAINING PROTEIN"/>
    <property type="match status" value="1"/>
</dbReference>
<dbReference type="STRING" id="363999.A0A439CLW3"/>
<feature type="non-terminal residue" evidence="3">
    <location>
        <position position="672"/>
    </location>
</feature>
<feature type="transmembrane region" description="Helical" evidence="2">
    <location>
        <begin position="128"/>
        <end position="146"/>
    </location>
</feature>
<dbReference type="InterPro" id="IPR021514">
    <property type="entry name" value="DUF3176"/>
</dbReference>
<proteinExistence type="predicted"/>
<dbReference type="Pfam" id="PF11374">
    <property type="entry name" value="DUF3176"/>
    <property type="match status" value="1"/>
</dbReference>
<keyword evidence="4" id="KW-1185">Reference proteome</keyword>
<gene>
    <name evidence="3" type="ORF">EKO27_g11963</name>
</gene>